<feature type="compositionally biased region" description="Polar residues" evidence="1">
    <location>
        <begin position="421"/>
        <end position="436"/>
    </location>
</feature>
<comment type="caution">
    <text evidence="3">The sequence shown here is derived from an EMBL/GenBank/DDBJ whole genome shotgun (WGS) entry which is preliminary data.</text>
</comment>
<reference evidence="3 4" key="1">
    <citation type="submission" date="2024-02" db="EMBL/GenBank/DDBJ databases">
        <title>De novo assembly and annotation of 12 fungi associated with fruit tree decline syndrome in Ontario, Canada.</title>
        <authorList>
            <person name="Sulman M."/>
            <person name="Ellouze W."/>
            <person name="Ilyukhin E."/>
        </authorList>
    </citation>
    <scope>NUCLEOTIDE SEQUENCE [LARGE SCALE GENOMIC DNA]</scope>
    <source>
        <strain evidence="3 4">M169</strain>
    </source>
</reference>
<name>A0ABR1PIC0_DIAER</name>
<feature type="domain" description="Protein kinase" evidence="2">
    <location>
        <begin position="33"/>
        <end position="345"/>
    </location>
</feature>
<dbReference type="Gene3D" id="1.10.510.10">
    <property type="entry name" value="Transferase(Phosphotransferase) domain 1"/>
    <property type="match status" value="1"/>
</dbReference>
<protein>
    <recommendedName>
        <fullName evidence="2">Protein kinase domain-containing protein</fullName>
    </recommendedName>
</protein>
<organism evidence="3 4">
    <name type="scientific">Diaporthe eres</name>
    <name type="common">Phomopsis oblonga</name>
    <dbReference type="NCBI Taxonomy" id="83184"/>
    <lineage>
        <taxon>Eukaryota</taxon>
        <taxon>Fungi</taxon>
        <taxon>Dikarya</taxon>
        <taxon>Ascomycota</taxon>
        <taxon>Pezizomycotina</taxon>
        <taxon>Sordariomycetes</taxon>
        <taxon>Sordariomycetidae</taxon>
        <taxon>Diaporthales</taxon>
        <taxon>Diaporthaceae</taxon>
        <taxon>Diaporthe</taxon>
        <taxon>Diaporthe eres species complex</taxon>
    </lineage>
</organism>
<gene>
    <name evidence="3" type="ORF">SLS63_002688</name>
</gene>
<evidence type="ECO:0000313" key="4">
    <source>
        <dbReference type="Proteomes" id="UP001430848"/>
    </source>
</evidence>
<evidence type="ECO:0000256" key="1">
    <source>
        <dbReference type="SAM" id="MobiDB-lite"/>
    </source>
</evidence>
<proteinExistence type="predicted"/>
<feature type="compositionally biased region" description="Low complexity" evidence="1">
    <location>
        <begin position="394"/>
        <end position="416"/>
    </location>
</feature>
<dbReference type="InterPro" id="IPR000719">
    <property type="entry name" value="Prot_kinase_dom"/>
</dbReference>
<dbReference type="SMART" id="SM00220">
    <property type="entry name" value="S_TKc"/>
    <property type="match status" value="1"/>
</dbReference>
<accession>A0ABR1PIC0</accession>
<feature type="compositionally biased region" description="Polar residues" evidence="1">
    <location>
        <begin position="449"/>
        <end position="465"/>
    </location>
</feature>
<dbReference type="EMBL" id="JAKNSF020000007">
    <property type="protein sequence ID" value="KAK7737559.1"/>
    <property type="molecule type" value="Genomic_DNA"/>
</dbReference>
<keyword evidence="4" id="KW-1185">Reference proteome</keyword>
<dbReference type="Proteomes" id="UP001430848">
    <property type="component" value="Unassembled WGS sequence"/>
</dbReference>
<feature type="region of interest" description="Disordered" evidence="1">
    <location>
        <begin position="389"/>
        <end position="465"/>
    </location>
</feature>
<evidence type="ECO:0000259" key="2">
    <source>
        <dbReference type="PROSITE" id="PS50011"/>
    </source>
</evidence>
<sequence>MEPKPDDDPQPVGPTPRPAQWALMALNPSGERQLMVEYLGTGYQGTVLLCRELAGDKLSVLKWSRKPHSKADMARPDREVRVARLLGSSERADRFARLLSSQDLVGGWRATWWEFYNIGGIQNLSEYMPPGTKPPLSLVCRIVAQGLEGIQHLNELDMRHMDLHAGNVFLHLADGAPCPDAVIGDFGYSRLPGEGPPEYTAWQWSMMSSSEKAGHSSPPLAYGPEGTIERSSWRPEWDLDKFLYNVKRELLDGFYEDNGMAQLVFNLFKSMSDMNEQDDRDRGLPEAQRPPLQDLTQLIQDAKFLERECANLPSDKQALDELRENLLKDQRRRYLKPRIFDNEWLARDKFREYLDVGLVRIVNLADEKSIEVATAELASMRVEGTTYVTDYSDRSGSTSDHSTSPSSSEAGESTSAVHPEQQVSDNDSAEQSMSSRDITEQRGSENDSAEQQNTATSSRSSTRWCPSTRGLASARAFASGDASAVGGLLAARDLAEREQALVRDEHARRRRWRRLRDLFRRR</sequence>
<dbReference type="InterPro" id="IPR011009">
    <property type="entry name" value="Kinase-like_dom_sf"/>
</dbReference>
<evidence type="ECO:0000313" key="3">
    <source>
        <dbReference type="EMBL" id="KAK7737559.1"/>
    </source>
</evidence>
<dbReference type="SUPFAM" id="SSF56112">
    <property type="entry name" value="Protein kinase-like (PK-like)"/>
    <property type="match status" value="1"/>
</dbReference>
<dbReference type="PROSITE" id="PS50011">
    <property type="entry name" value="PROTEIN_KINASE_DOM"/>
    <property type="match status" value="1"/>
</dbReference>